<dbReference type="NCBIfam" id="NF001489">
    <property type="entry name" value="PRK00346.1-3"/>
    <property type="match status" value="1"/>
</dbReference>
<keyword evidence="5 9" id="KW-0963">Cytoplasm</keyword>
<dbReference type="HAMAP" id="MF_00060">
    <property type="entry name" value="SurE"/>
    <property type="match status" value="1"/>
</dbReference>
<dbReference type="InterPro" id="IPR002828">
    <property type="entry name" value="SurE-like_Pase/nucleotidase"/>
</dbReference>
<evidence type="ECO:0000256" key="7">
    <source>
        <dbReference type="ARBA" id="ARBA00022741"/>
    </source>
</evidence>
<comment type="cofactor">
    <cofactor evidence="2">
        <name>Mg(2+)</name>
        <dbReference type="ChEBI" id="CHEBI:18420"/>
    </cofactor>
</comment>
<evidence type="ECO:0000256" key="1">
    <source>
        <dbReference type="ARBA" id="ARBA00000815"/>
    </source>
</evidence>
<protein>
    <recommendedName>
        <fullName evidence="9">5'-nucleotidase SurE</fullName>
        <ecNumber evidence="9">3.1.3.5</ecNumber>
    </recommendedName>
    <alternativeName>
        <fullName evidence="9">Nucleoside 5'-monophosphate phosphohydrolase</fullName>
    </alternativeName>
</protein>
<organism evidence="11 12">
    <name type="scientific">Candidatus Methylopumilus rimovensis</name>
    <dbReference type="NCBI Taxonomy" id="2588535"/>
    <lineage>
        <taxon>Bacteria</taxon>
        <taxon>Pseudomonadati</taxon>
        <taxon>Pseudomonadota</taxon>
        <taxon>Betaproteobacteria</taxon>
        <taxon>Nitrosomonadales</taxon>
        <taxon>Methylophilaceae</taxon>
        <taxon>Candidatus Methylopumilus</taxon>
    </lineage>
</organism>
<dbReference type="GO" id="GO:0046872">
    <property type="term" value="F:metal ion binding"/>
    <property type="evidence" value="ECO:0007669"/>
    <property type="project" value="UniProtKB-UniRule"/>
</dbReference>
<dbReference type="PANTHER" id="PTHR30457:SF12">
    <property type="entry name" value="5'_3'-NUCLEOTIDASE SURE"/>
    <property type="match status" value="1"/>
</dbReference>
<dbReference type="GO" id="GO:0008254">
    <property type="term" value="F:3'-nucleotidase activity"/>
    <property type="evidence" value="ECO:0007669"/>
    <property type="project" value="TreeGrafter"/>
</dbReference>
<sequence>MNILLSNDDGYDAPGIKILASYLKKIAHVTIVAPDRNRSGASNSLSLDRPLKVTEVEKDYYHINGTPTDCVHLALTGLLDKMPDMVISGINNGANMGDDTIYSGTVAAAMEGYLLDIPSFAISMSQHEATHFETAASITVDLILHYQKNKPQDAMLLNINVPDIPLEKIQGIHITRLGKRHKAEPVNKTEDTDGNILYWVGAAGLPNDGGEGTDFYSVGHGFVSVSPIHADLTRHNQINDLKTWMNNFK</sequence>
<reference evidence="11 12" key="1">
    <citation type="journal article" date="2019" name="ISME J.">
        <title>Evolution in action: habitat transition from sediment to the pelagial leads to genome streamlining in Methylophilaceae.</title>
        <authorList>
            <person name="Salcher M."/>
            <person name="Schaefle D."/>
            <person name="Kaspar M."/>
            <person name="Neuenschwander S.M."/>
            <person name="Ghai R."/>
        </authorList>
    </citation>
    <scope>NUCLEOTIDE SEQUENCE [LARGE SCALE GENOMIC DNA]</scope>
    <source>
        <strain evidence="11 12">MMS-RI-1</strain>
    </source>
</reference>
<feature type="binding site" evidence="9">
    <location>
        <position position="8"/>
    </location>
    <ligand>
        <name>a divalent metal cation</name>
        <dbReference type="ChEBI" id="CHEBI:60240"/>
    </ligand>
</feature>
<gene>
    <name evidence="9 11" type="primary">surE</name>
    <name evidence="11" type="ORF">FIT61_04625</name>
</gene>
<dbReference type="RefSeq" id="WP_139873624.1">
    <property type="nucleotide sequence ID" value="NZ_CP040985.1"/>
</dbReference>
<feature type="binding site" evidence="9">
    <location>
        <position position="39"/>
    </location>
    <ligand>
        <name>a divalent metal cation</name>
        <dbReference type="ChEBI" id="CHEBI:60240"/>
    </ligand>
</feature>
<dbReference type="SUPFAM" id="SSF64167">
    <property type="entry name" value="SurE-like"/>
    <property type="match status" value="1"/>
</dbReference>
<comment type="function">
    <text evidence="9">Nucleotidase that shows phosphatase activity on nucleoside 5'-monophosphates.</text>
</comment>
<dbReference type="Pfam" id="PF01975">
    <property type="entry name" value="SurE"/>
    <property type="match status" value="1"/>
</dbReference>
<comment type="subcellular location">
    <subcellularLocation>
        <location evidence="3 9">Cytoplasm</location>
    </subcellularLocation>
</comment>
<dbReference type="InterPro" id="IPR036523">
    <property type="entry name" value="SurE-like_sf"/>
</dbReference>
<feature type="binding site" evidence="9">
    <location>
        <position position="9"/>
    </location>
    <ligand>
        <name>a divalent metal cation</name>
        <dbReference type="ChEBI" id="CHEBI:60240"/>
    </ligand>
</feature>
<evidence type="ECO:0000313" key="12">
    <source>
        <dbReference type="Proteomes" id="UP000312102"/>
    </source>
</evidence>
<feature type="binding site" evidence="9">
    <location>
        <position position="91"/>
    </location>
    <ligand>
        <name>a divalent metal cation</name>
        <dbReference type="ChEBI" id="CHEBI:60240"/>
    </ligand>
</feature>
<dbReference type="GO" id="GO:0008253">
    <property type="term" value="F:5'-nucleotidase activity"/>
    <property type="evidence" value="ECO:0007669"/>
    <property type="project" value="UniProtKB-UniRule"/>
</dbReference>
<dbReference type="InterPro" id="IPR030048">
    <property type="entry name" value="SurE"/>
</dbReference>
<dbReference type="GO" id="GO:0000166">
    <property type="term" value="F:nucleotide binding"/>
    <property type="evidence" value="ECO:0007669"/>
    <property type="project" value="UniProtKB-KW"/>
</dbReference>
<evidence type="ECO:0000313" key="11">
    <source>
        <dbReference type="EMBL" id="QDD13717.1"/>
    </source>
</evidence>
<feature type="domain" description="Survival protein SurE-like phosphatase/nucleotidase" evidence="10">
    <location>
        <begin position="3"/>
        <end position="183"/>
    </location>
</feature>
<accession>A0AAE6FTL5</accession>
<comment type="cofactor">
    <cofactor evidence="9">
        <name>a divalent metal cation</name>
        <dbReference type="ChEBI" id="CHEBI:60240"/>
    </cofactor>
    <text evidence="9">Binds 1 divalent metal cation per subunit.</text>
</comment>
<dbReference type="FunFam" id="3.40.1210.10:FF:000001">
    <property type="entry name" value="5'/3'-nucleotidase SurE"/>
    <property type="match status" value="1"/>
</dbReference>
<dbReference type="GO" id="GO:0004309">
    <property type="term" value="F:exopolyphosphatase activity"/>
    <property type="evidence" value="ECO:0007669"/>
    <property type="project" value="TreeGrafter"/>
</dbReference>
<dbReference type="Gene3D" id="3.40.1210.10">
    <property type="entry name" value="Survival protein SurE-like phosphatase/nucleotidase"/>
    <property type="match status" value="1"/>
</dbReference>
<evidence type="ECO:0000256" key="8">
    <source>
        <dbReference type="ARBA" id="ARBA00022801"/>
    </source>
</evidence>
<dbReference type="Proteomes" id="UP000312102">
    <property type="component" value="Chromosome"/>
</dbReference>
<evidence type="ECO:0000259" key="10">
    <source>
        <dbReference type="Pfam" id="PF01975"/>
    </source>
</evidence>
<keyword evidence="12" id="KW-1185">Reference proteome</keyword>
<dbReference type="NCBIfam" id="NF001490">
    <property type="entry name" value="PRK00346.1-4"/>
    <property type="match status" value="1"/>
</dbReference>
<dbReference type="GO" id="GO:0005737">
    <property type="term" value="C:cytoplasm"/>
    <property type="evidence" value="ECO:0007669"/>
    <property type="project" value="UniProtKB-SubCell"/>
</dbReference>
<evidence type="ECO:0000256" key="4">
    <source>
        <dbReference type="ARBA" id="ARBA00011062"/>
    </source>
</evidence>
<keyword evidence="6 9" id="KW-0479">Metal-binding</keyword>
<evidence type="ECO:0000256" key="6">
    <source>
        <dbReference type="ARBA" id="ARBA00022723"/>
    </source>
</evidence>
<dbReference type="EMBL" id="CP040986">
    <property type="protein sequence ID" value="QDD13717.1"/>
    <property type="molecule type" value="Genomic_DNA"/>
</dbReference>
<keyword evidence="7 9" id="KW-0547">Nucleotide-binding</keyword>
<keyword evidence="8 9" id="KW-0378">Hydrolase</keyword>
<dbReference type="PANTHER" id="PTHR30457">
    <property type="entry name" value="5'-NUCLEOTIDASE SURE"/>
    <property type="match status" value="1"/>
</dbReference>
<evidence type="ECO:0000256" key="2">
    <source>
        <dbReference type="ARBA" id="ARBA00001946"/>
    </source>
</evidence>
<dbReference type="KEGG" id="mrk:FIT61_04625"/>
<dbReference type="EC" id="3.1.3.5" evidence="9"/>
<comment type="similarity">
    <text evidence="4 9">Belongs to the SurE nucleotidase family.</text>
</comment>
<dbReference type="NCBIfam" id="TIGR00087">
    <property type="entry name" value="surE"/>
    <property type="match status" value="1"/>
</dbReference>
<dbReference type="AlphaFoldDB" id="A0AAE6FTL5"/>
<comment type="catalytic activity">
    <reaction evidence="1 9">
        <text>a ribonucleoside 5'-phosphate + H2O = a ribonucleoside + phosphate</text>
        <dbReference type="Rhea" id="RHEA:12484"/>
        <dbReference type="ChEBI" id="CHEBI:15377"/>
        <dbReference type="ChEBI" id="CHEBI:18254"/>
        <dbReference type="ChEBI" id="CHEBI:43474"/>
        <dbReference type="ChEBI" id="CHEBI:58043"/>
        <dbReference type="EC" id="3.1.3.5"/>
    </reaction>
</comment>
<evidence type="ECO:0000256" key="3">
    <source>
        <dbReference type="ARBA" id="ARBA00004496"/>
    </source>
</evidence>
<evidence type="ECO:0000256" key="5">
    <source>
        <dbReference type="ARBA" id="ARBA00022490"/>
    </source>
</evidence>
<evidence type="ECO:0000256" key="9">
    <source>
        <dbReference type="HAMAP-Rule" id="MF_00060"/>
    </source>
</evidence>
<proteinExistence type="inferred from homology"/>
<name>A0AAE6FTL5_9PROT</name>